<gene>
    <name evidence="11" type="ORF">OEW28_00445</name>
</gene>
<evidence type="ECO:0000313" key="11">
    <source>
        <dbReference type="EMBL" id="MCV2867092.1"/>
    </source>
</evidence>
<keyword evidence="8 10" id="KW-1133">Transmembrane helix</keyword>
<dbReference type="Proteomes" id="UP001652542">
    <property type="component" value="Unassembled WGS sequence"/>
</dbReference>
<keyword evidence="4" id="KW-1003">Cell membrane</keyword>
<dbReference type="EMBL" id="JAOWKY010000001">
    <property type="protein sequence ID" value="MCV2867092.1"/>
    <property type="molecule type" value="Genomic_DNA"/>
</dbReference>
<feature type="transmembrane region" description="Helical" evidence="10">
    <location>
        <begin position="20"/>
        <end position="39"/>
    </location>
</feature>
<proteinExistence type="inferred from homology"/>
<evidence type="ECO:0000256" key="10">
    <source>
        <dbReference type="RuleBase" id="RU364125"/>
    </source>
</evidence>
<evidence type="ECO:0000256" key="7">
    <source>
        <dbReference type="ARBA" id="ARBA00022779"/>
    </source>
</evidence>
<reference evidence="11 12" key="1">
    <citation type="submission" date="2022-10" db="EMBL/GenBank/DDBJ databases">
        <title>Defluviimonas sp. nov., isolated from ocean surface water.</title>
        <authorList>
            <person name="He W."/>
            <person name="Wang L."/>
            <person name="Zhang D.-F."/>
        </authorList>
    </citation>
    <scope>NUCLEOTIDE SEQUENCE [LARGE SCALE GENOMIC DNA]</scope>
    <source>
        <strain evidence="11 12">WL0002</strain>
    </source>
</reference>
<evidence type="ECO:0000256" key="4">
    <source>
        <dbReference type="ARBA" id="ARBA00022475"/>
    </source>
</evidence>
<comment type="function">
    <text evidence="1 10">Controls the rotational direction of flagella during chemotaxis.</text>
</comment>
<sequence length="161" mass="17301">MADSQSENAAGKGGKTGRGLIFGLILALAGGGAAFYSVYSGLILGHHGPAEAETGAKPSQMPEVAFVPVERIVLPLGSGDTGRYLHFAAQIEVPLAHEQETLHFLPRVTDVLNTYLRAVEPEDLSEKTALIRLRAQMLRRVQVVLGEGRARDLLITEFVIN</sequence>
<evidence type="ECO:0000313" key="12">
    <source>
        <dbReference type="Proteomes" id="UP001652542"/>
    </source>
</evidence>
<evidence type="ECO:0000256" key="1">
    <source>
        <dbReference type="ARBA" id="ARBA00002254"/>
    </source>
</evidence>
<keyword evidence="10" id="KW-0997">Cell inner membrane</keyword>
<keyword evidence="11" id="KW-0966">Cell projection</keyword>
<keyword evidence="9 10" id="KW-0472">Membrane</keyword>
<comment type="subcellular location">
    <subcellularLocation>
        <location evidence="10">Cell inner membrane</location>
    </subcellularLocation>
    <subcellularLocation>
        <location evidence="2">Cell membrane</location>
        <topology evidence="2">Single-pass membrane protein</topology>
    </subcellularLocation>
</comment>
<organism evidence="11 12">
    <name type="scientific">Albidovulum marisflavi</name>
    <dbReference type="NCBI Taxonomy" id="2984159"/>
    <lineage>
        <taxon>Bacteria</taxon>
        <taxon>Pseudomonadati</taxon>
        <taxon>Pseudomonadota</taxon>
        <taxon>Alphaproteobacteria</taxon>
        <taxon>Rhodobacterales</taxon>
        <taxon>Paracoccaceae</taxon>
        <taxon>Albidovulum</taxon>
    </lineage>
</organism>
<evidence type="ECO:0000256" key="8">
    <source>
        <dbReference type="ARBA" id="ARBA00022989"/>
    </source>
</evidence>
<evidence type="ECO:0000256" key="2">
    <source>
        <dbReference type="ARBA" id="ARBA00004162"/>
    </source>
</evidence>
<evidence type="ECO:0000256" key="3">
    <source>
        <dbReference type="ARBA" id="ARBA00008281"/>
    </source>
</evidence>
<accession>A0ABT2Z7N4</accession>
<keyword evidence="7 10" id="KW-0283">Flagellar rotation</keyword>
<comment type="caution">
    <text evidence="11">The sequence shown here is derived from an EMBL/GenBank/DDBJ whole genome shotgun (WGS) entry which is preliminary data.</text>
</comment>
<dbReference type="RefSeq" id="WP_263732764.1">
    <property type="nucleotide sequence ID" value="NZ_JAOWKY010000001.1"/>
</dbReference>
<dbReference type="InterPro" id="IPR005503">
    <property type="entry name" value="FliL"/>
</dbReference>
<protein>
    <recommendedName>
        <fullName evidence="10">Flagellar protein FliL</fullName>
    </recommendedName>
</protein>
<dbReference type="PANTHER" id="PTHR35091">
    <property type="entry name" value="FLAGELLAR PROTEIN FLIL"/>
    <property type="match status" value="1"/>
</dbReference>
<name>A0ABT2Z7N4_9RHOB</name>
<dbReference type="Pfam" id="PF03748">
    <property type="entry name" value="FliL"/>
    <property type="match status" value="1"/>
</dbReference>
<evidence type="ECO:0000256" key="9">
    <source>
        <dbReference type="ARBA" id="ARBA00023136"/>
    </source>
</evidence>
<keyword evidence="12" id="KW-1185">Reference proteome</keyword>
<evidence type="ECO:0000256" key="6">
    <source>
        <dbReference type="ARBA" id="ARBA00022692"/>
    </source>
</evidence>
<comment type="similarity">
    <text evidence="3 10">Belongs to the FliL family.</text>
</comment>
<keyword evidence="11" id="KW-0969">Cilium</keyword>
<keyword evidence="5 10" id="KW-0145">Chemotaxis</keyword>
<keyword evidence="11" id="KW-0282">Flagellum</keyword>
<dbReference type="PANTHER" id="PTHR35091:SF2">
    <property type="entry name" value="FLAGELLAR PROTEIN FLIL"/>
    <property type="match status" value="1"/>
</dbReference>
<keyword evidence="6 10" id="KW-0812">Transmembrane</keyword>
<evidence type="ECO:0000256" key="5">
    <source>
        <dbReference type="ARBA" id="ARBA00022500"/>
    </source>
</evidence>